<organism evidence="2 3">
    <name type="scientific">Rhizobium hainanense</name>
    <dbReference type="NCBI Taxonomy" id="52131"/>
    <lineage>
        <taxon>Bacteria</taxon>
        <taxon>Pseudomonadati</taxon>
        <taxon>Pseudomonadota</taxon>
        <taxon>Alphaproteobacteria</taxon>
        <taxon>Hyphomicrobiales</taxon>
        <taxon>Rhizobiaceae</taxon>
        <taxon>Rhizobium/Agrobacterium group</taxon>
        <taxon>Rhizobium</taxon>
    </lineage>
</organism>
<evidence type="ECO:0000256" key="1">
    <source>
        <dbReference type="SAM" id="Phobius"/>
    </source>
</evidence>
<keyword evidence="1" id="KW-0472">Membrane</keyword>
<dbReference type="RefSeq" id="WP_083961493.1">
    <property type="nucleotide sequence ID" value="NZ_FMAC01000018.1"/>
</dbReference>
<dbReference type="Proteomes" id="UP000186228">
    <property type="component" value="Unassembled WGS sequence"/>
</dbReference>
<keyword evidence="1" id="KW-1133">Transmembrane helix</keyword>
<proteinExistence type="predicted"/>
<dbReference type="EMBL" id="FMAC01000018">
    <property type="protein sequence ID" value="SCB38848.1"/>
    <property type="molecule type" value="Genomic_DNA"/>
</dbReference>
<accession>A0A1C3WG21</accession>
<reference evidence="3" key="1">
    <citation type="submission" date="2016-08" db="EMBL/GenBank/DDBJ databases">
        <authorList>
            <person name="Varghese N."/>
            <person name="Submissions Spin"/>
        </authorList>
    </citation>
    <scope>NUCLEOTIDE SEQUENCE [LARGE SCALE GENOMIC DNA]</scope>
    <source>
        <strain evidence="3">CCBAU 57015</strain>
    </source>
</reference>
<feature type="transmembrane region" description="Helical" evidence="1">
    <location>
        <begin position="50"/>
        <end position="76"/>
    </location>
</feature>
<evidence type="ECO:0000313" key="3">
    <source>
        <dbReference type="Proteomes" id="UP000186228"/>
    </source>
</evidence>
<evidence type="ECO:0000313" key="2">
    <source>
        <dbReference type="EMBL" id="SCB38848.1"/>
    </source>
</evidence>
<dbReference type="OrthoDB" id="9019357at2"/>
<keyword evidence="3" id="KW-1185">Reference proteome</keyword>
<feature type="transmembrane region" description="Helical" evidence="1">
    <location>
        <begin position="12"/>
        <end position="38"/>
    </location>
</feature>
<keyword evidence="1" id="KW-0812">Transmembrane</keyword>
<name>A0A1C3WG21_9HYPH</name>
<gene>
    <name evidence="2" type="ORF">GA0061100_1183</name>
</gene>
<sequence>MIFAPIPSLLGLLILFVLPLVGIVSTFLLVGGALVRWAGRRRYRPLSRKALAWLWAFASVALLLDVWIGFLTYGLVETSRAVDQAARNRAARQDFMLPRDFQYGELVIPAGSQIHRYDPFDNGEQHLPLALRGLSAVYFPKPVQVAGVSAIAMDVDSARLQLAADQTIGPLFAYNKKGELVRDGQPASVACKQGQIANFDAPLIAYDVVAEFAKPEPDGPAARFKPSQWQFLGCTDDRPINLPQVADF</sequence>
<dbReference type="AlphaFoldDB" id="A0A1C3WG21"/>
<protein>
    <submittedName>
        <fullName evidence="2">Uncharacterized protein</fullName>
    </submittedName>
</protein>